<organism evidence="2">
    <name type="scientific">hot springs metagenome</name>
    <dbReference type="NCBI Taxonomy" id="433727"/>
    <lineage>
        <taxon>unclassified sequences</taxon>
        <taxon>metagenomes</taxon>
        <taxon>ecological metagenomes</taxon>
    </lineage>
</organism>
<comment type="similarity">
    <text evidence="1">Belongs to the UPF0175 family.</text>
</comment>
<sequence>MPIRTIQITLPSEVLDKLATTYQDSAELIKEAAVLELYREGRLSSGKAAEILGMERFEFIRYAGRKGIPFIRITAEELEEEVKTIVK</sequence>
<comment type="caution">
    <text evidence="2">The sequence shown here is derived from an EMBL/GenBank/DDBJ whole genome shotgun (WGS) entry which is preliminary data.</text>
</comment>
<dbReference type="EMBL" id="BLAB01000001">
    <property type="protein sequence ID" value="GER93798.1"/>
    <property type="molecule type" value="Genomic_DNA"/>
</dbReference>
<proteinExistence type="inferred from homology"/>
<accession>A0A5J4KW50</accession>
<gene>
    <name evidence="2" type="ORF">A45J_1554</name>
</gene>
<protein>
    <submittedName>
        <fullName evidence="2">Uncharacterized protein</fullName>
    </submittedName>
</protein>
<dbReference type="Pfam" id="PF03683">
    <property type="entry name" value="UPF0175"/>
    <property type="match status" value="1"/>
</dbReference>
<dbReference type="PANTHER" id="PTHR37525">
    <property type="entry name" value="UPF0175 PROTEIN SSL1255"/>
    <property type="match status" value="1"/>
</dbReference>
<dbReference type="AlphaFoldDB" id="A0A5J4KW50"/>
<dbReference type="InterPro" id="IPR052264">
    <property type="entry name" value="UPF0175_domain"/>
</dbReference>
<evidence type="ECO:0000256" key="1">
    <source>
        <dbReference type="ARBA" id="ARBA00005651"/>
    </source>
</evidence>
<evidence type="ECO:0000313" key="2">
    <source>
        <dbReference type="EMBL" id="GER93798.1"/>
    </source>
</evidence>
<name>A0A5J4KW50_9ZZZZ</name>
<dbReference type="PANTHER" id="PTHR37525:SF1">
    <property type="entry name" value="UPF0175 PROTEIN SSL1255"/>
    <property type="match status" value="1"/>
</dbReference>
<dbReference type="InterPro" id="IPR005368">
    <property type="entry name" value="UPF0175"/>
</dbReference>
<reference evidence="2" key="1">
    <citation type="submission" date="2019-10" db="EMBL/GenBank/DDBJ databases">
        <title>Metagenomic sequencing of thiosulfate-disproportionating enrichment culture.</title>
        <authorList>
            <person name="Umezawa K."/>
            <person name="Kojima H."/>
            <person name="Fukui M."/>
        </authorList>
    </citation>
    <scope>NUCLEOTIDE SEQUENCE</scope>
    <source>
        <strain evidence="2">45J</strain>
    </source>
</reference>